<proteinExistence type="predicted"/>
<dbReference type="EMBL" id="UINC01166587">
    <property type="protein sequence ID" value="SVD68625.1"/>
    <property type="molecule type" value="Genomic_DNA"/>
</dbReference>
<dbReference type="AlphaFoldDB" id="A0A382XDF0"/>
<gene>
    <name evidence="1" type="ORF">METZ01_LOCUS421479</name>
</gene>
<evidence type="ECO:0000313" key="1">
    <source>
        <dbReference type="EMBL" id="SVD68625.1"/>
    </source>
</evidence>
<name>A0A382XDF0_9ZZZZ</name>
<feature type="non-terminal residue" evidence="1">
    <location>
        <position position="1"/>
    </location>
</feature>
<protein>
    <submittedName>
        <fullName evidence="1">Uncharacterized protein</fullName>
    </submittedName>
</protein>
<reference evidence="1" key="1">
    <citation type="submission" date="2018-05" db="EMBL/GenBank/DDBJ databases">
        <authorList>
            <person name="Lanie J.A."/>
            <person name="Ng W.-L."/>
            <person name="Kazmierczak K.M."/>
            <person name="Andrzejewski T.M."/>
            <person name="Davidsen T.M."/>
            <person name="Wayne K.J."/>
            <person name="Tettelin H."/>
            <person name="Glass J.I."/>
            <person name="Rusch D."/>
            <person name="Podicherti R."/>
            <person name="Tsui H.-C.T."/>
            <person name="Winkler M.E."/>
        </authorList>
    </citation>
    <scope>NUCLEOTIDE SEQUENCE</scope>
</reference>
<sequence length="146" mass="16437">VLLIRLRASALHDGLQWLPTSAANIIYKFGRLGLDNTQRIRYNKDMTNNNTTKETKTMTKTQLVSAFLRNATVYSLGNAHTIEGLVREDGSGYCFIVTIQNIKTGERRDTFVRTLPEPTLLRPIRKPNRYRSGGASADGRNIPFPV</sequence>
<organism evidence="1">
    <name type="scientific">marine metagenome</name>
    <dbReference type="NCBI Taxonomy" id="408172"/>
    <lineage>
        <taxon>unclassified sequences</taxon>
        <taxon>metagenomes</taxon>
        <taxon>ecological metagenomes</taxon>
    </lineage>
</organism>
<accession>A0A382XDF0</accession>